<dbReference type="GO" id="GO:0005085">
    <property type="term" value="F:guanyl-nucleotide exchange factor activity"/>
    <property type="evidence" value="ECO:0007669"/>
    <property type="project" value="UniProtKB-KW"/>
</dbReference>
<feature type="compositionally biased region" description="Polar residues" evidence="3">
    <location>
        <begin position="594"/>
        <end position="606"/>
    </location>
</feature>
<dbReference type="Gene3D" id="1.10.840.10">
    <property type="entry name" value="Ras guanine-nucleotide exchange factors catalytic domain"/>
    <property type="match status" value="1"/>
</dbReference>
<organism evidence="6 7">
    <name type="scientific">Patellaria atrata CBS 101060</name>
    <dbReference type="NCBI Taxonomy" id="1346257"/>
    <lineage>
        <taxon>Eukaryota</taxon>
        <taxon>Fungi</taxon>
        <taxon>Dikarya</taxon>
        <taxon>Ascomycota</taxon>
        <taxon>Pezizomycotina</taxon>
        <taxon>Dothideomycetes</taxon>
        <taxon>Dothideomycetes incertae sedis</taxon>
        <taxon>Patellariales</taxon>
        <taxon>Patellariaceae</taxon>
        <taxon>Patellaria</taxon>
    </lineage>
</organism>
<feature type="compositionally biased region" description="Low complexity" evidence="3">
    <location>
        <begin position="127"/>
        <end position="142"/>
    </location>
</feature>
<feature type="region of interest" description="Disordered" evidence="3">
    <location>
        <begin position="1"/>
        <end position="93"/>
    </location>
</feature>
<feature type="compositionally biased region" description="Polar residues" evidence="3">
    <location>
        <begin position="50"/>
        <end position="63"/>
    </location>
</feature>
<evidence type="ECO:0000259" key="4">
    <source>
        <dbReference type="PROSITE" id="PS50009"/>
    </source>
</evidence>
<dbReference type="Pfam" id="PF00617">
    <property type="entry name" value="RasGEF"/>
    <property type="match status" value="1"/>
</dbReference>
<comment type="caution">
    <text evidence="6">The sequence shown here is derived from an EMBL/GenBank/DDBJ whole genome shotgun (WGS) entry which is preliminary data.</text>
</comment>
<dbReference type="Proteomes" id="UP000799429">
    <property type="component" value="Unassembled WGS sequence"/>
</dbReference>
<dbReference type="SUPFAM" id="SSF48366">
    <property type="entry name" value="Ras GEF"/>
    <property type="match status" value="1"/>
</dbReference>
<evidence type="ECO:0000256" key="3">
    <source>
        <dbReference type="SAM" id="MobiDB-lite"/>
    </source>
</evidence>
<feature type="region of interest" description="Disordered" evidence="3">
    <location>
        <begin position="423"/>
        <end position="454"/>
    </location>
</feature>
<sequence length="956" mass="106407">MPASGRAAVDRAQGVRSTTKSSTTESHHKRDKTKSSQSYKQTLRKDTDHTLLTTSGPISTSRPSLKGRAYSEPLVQSTQTSGVDNENLADDFLGDEFGEGDEIVGDPFFQRFDITQSSHIGRVETNLSSGESSSDGEGPLSPTHVKSRSGAGADPFESPYSYLSGKESATMTDINIGVLGAPGVGKSSFIQRAFDLRTSAPSKISARKLSIEGDVRIVRLVEVPFDDVTIEDDDRIRWPDAIDDRPMPRIDGALTLYDIMNPESLEHVPPMLMAFHKASLPSVLVSCKCDNHPALRQVDPNAVERRAKSFLGEVSAIQVSHTAPETHQKCMSMILGAVIAARQAQSKNAATRHRANSSAARQLTVPRPSPAHKHERASSEFSGTKLKLQTPNPYEAEAQNHFPANSKTANQRHGTPQRSFLDLEESPTHESHDSEGETSELERQSEVDQPSDEKGYTFDQLVDRLLSQPLSKADTKFSAIFLALFRKFAAPRQLLDAIVRRFNAVDYDQSPKLLKTIAQLRHLTILEEWVKLYPGDFAHPSTRRKAVDFVSKLSGVRIYSLAAKEILADLEVVVEDDDFEWACCDKGRERSDTSKTFLSNSTTMSDASEDEGLSRDVGKLSIETGESGTQSILLSPSTVRSSTGSTSTSQTMLNTVEAAQRQAKLLTPIPRVVLSKLQWHQMMGETDESIARELTRMDWIMFSSIRPRDLVRHVSLSGEQKKRCKSLENVNRMIEHFNHLAYWVANFVLLRDKPKHRAMMLEKFMKVARKLRELNNYNALGAILAGINGTAVHRLSATRDLVSTAVQKDFMKLEILMSTQKSHFAYRLAWENSSAERIPYLPLLRRDLVSASEGNPTLLGDHRGDGLSAGAVSNKERINWRKFEIMGEVIVSVQRAQGIPYPAFPRNDEVRSFVLDAKIAKDDDLVVGLIELYERSIMLEPSAAASDRKRFNWFQR</sequence>
<dbReference type="Pfam" id="PF00618">
    <property type="entry name" value="RasGEF_N"/>
    <property type="match status" value="1"/>
</dbReference>
<feature type="region of interest" description="Disordered" evidence="3">
    <location>
        <begin position="346"/>
        <end position="386"/>
    </location>
</feature>
<keyword evidence="1 2" id="KW-0344">Guanine-nucleotide releasing factor</keyword>
<dbReference type="CDD" id="cd06224">
    <property type="entry name" value="REM"/>
    <property type="match status" value="1"/>
</dbReference>
<dbReference type="InterPro" id="IPR027417">
    <property type="entry name" value="P-loop_NTPase"/>
</dbReference>
<evidence type="ECO:0000256" key="1">
    <source>
        <dbReference type="ARBA" id="ARBA00022658"/>
    </source>
</evidence>
<feature type="domain" description="Ras-GEF" evidence="4">
    <location>
        <begin position="686"/>
        <end position="942"/>
    </location>
</feature>
<feature type="region of interest" description="Disordered" evidence="3">
    <location>
        <begin position="591"/>
        <end position="614"/>
    </location>
</feature>
<keyword evidence="7" id="KW-1185">Reference proteome</keyword>
<feature type="compositionally biased region" description="Polar residues" evidence="3">
    <location>
        <begin position="74"/>
        <end position="84"/>
    </location>
</feature>
<feature type="compositionally biased region" description="Basic and acidic residues" evidence="3">
    <location>
        <begin position="426"/>
        <end position="454"/>
    </location>
</feature>
<evidence type="ECO:0000256" key="2">
    <source>
        <dbReference type="PROSITE-ProRule" id="PRU00168"/>
    </source>
</evidence>
<proteinExistence type="predicted"/>
<dbReference type="SMART" id="SM00147">
    <property type="entry name" value="RasGEF"/>
    <property type="match status" value="1"/>
</dbReference>
<dbReference type="PANTHER" id="PTHR23113">
    <property type="entry name" value="GUANINE NUCLEOTIDE EXCHANGE FACTOR"/>
    <property type="match status" value="1"/>
</dbReference>
<name>A0A9P4SBC5_9PEZI</name>
<dbReference type="AlphaFoldDB" id="A0A9P4SBC5"/>
<dbReference type="OrthoDB" id="28357at2759"/>
<evidence type="ECO:0000313" key="7">
    <source>
        <dbReference type="Proteomes" id="UP000799429"/>
    </source>
</evidence>
<dbReference type="EMBL" id="MU006094">
    <property type="protein sequence ID" value="KAF2839551.1"/>
    <property type="molecule type" value="Genomic_DNA"/>
</dbReference>
<evidence type="ECO:0000313" key="6">
    <source>
        <dbReference type="EMBL" id="KAF2839551.1"/>
    </source>
</evidence>
<protein>
    <submittedName>
        <fullName evidence="6">Ras GEF</fullName>
    </submittedName>
</protein>
<dbReference type="InterPro" id="IPR008937">
    <property type="entry name" value="Ras-like_GEF"/>
</dbReference>
<dbReference type="GO" id="GO:0005886">
    <property type="term" value="C:plasma membrane"/>
    <property type="evidence" value="ECO:0007669"/>
    <property type="project" value="TreeGrafter"/>
</dbReference>
<dbReference type="Gene3D" id="1.20.870.10">
    <property type="entry name" value="Son of sevenless (SoS) protein Chain: S domain 1"/>
    <property type="match status" value="1"/>
</dbReference>
<evidence type="ECO:0000259" key="5">
    <source>
        <dbReference type="PROSITE" id="PS50212"/>
    </source>
</evidence>
<dbReference type="PROSITE" id="PS50009">
    <property type="entry name" value="RASGEF_CAT"/>
    <property type="match status" value="1"/>
</dbReference>
<dbReference type="PANTHER" id="PTHR23113:SF348">
    <property type="entry name" value="GUANYL-NUCLEOTIDE EXCHANGE FACTOR RASGEF, PUTATIVE (AFU_ORTHOLOGUE AFUA_1G04700)-RELATED"/>
    <property type="match status" value="1"/>
</dbReference>
<accession>A0A9P4SBC5</accession>
<dbReference type="InterPro" id="IPR036964">
    <property type="entry name" value="RASGEF_cat_dom_sf"/>
</dbReference>
<dbReference type="SUPFAM" id="SSF52540">
    <property type="entry name" value="P-loop containing nucleoside triphosphate hydrolases"/>
    <property type="match status" value="1"/>
</dbReference>
<dbReference type="InterPro" id="IPR001895">
    <property type="entry name" value="RASGEF_cat_dom"/>
</dbReference>
<dbReference type="CDD" id="cd00882">
    <property type="entry name" value="Ras_like_GTPase"/>
    <property type="match status" value="1"/>
</dbReference>
<feature type="region of interest" description="Disordered" evidence="3">
    <location>
        <begin position="125"/>
        <end position="153"/>
    </location>
</feature>
<dbReference type="PROSITE" id="PS50212">
    <property type="entry name" value="RASGEF_NTER"/>
    <property type="match status" value="1"/>
</dbReference>
<dbReference type="InterPro" id="IPR023578">
    <property type="entry name" value="Ras_GEF_dom_sf"/>
</dbReference>
<dbReference type="GO" id="GO:0007265">
    <property type="term" value="P:Ras protein signal transduction"/>
    <property type="evidence" value="ECO:0007669"/>
    <property type="project" value="TreeGrafter"/>
</dbReference>
<gene>
    <name evidence="6" type="ORF">M501DRAFT_1002978</name>
</gene>
<dbReference type="InterPro" id="IPR000651">
    <property type="entry name" value="Ras-like_Gua-exchang_fac_N"/>
</dbReference>
<reference evidence="6" key="1">
    <citation type="journal article" date="2020" name="Stud. Mycol.">
        <title>101 Dothideomycetes genomes: a test case for predicting lifestyles and emergence of pathogens.</title>
        <authorList>
            <person name="Haridas S."/>
            <person name="Albert R."/>
            <person name="Binder M."/>
            <person name="Bloem J."/>
            <person name="Labutti K."/>
            <person name="Salamov A."/>
            <person name="Andreopoulos B."/>
            <person name="Baker S."/>
            <person name="Barry K."/>
            <person name="Bills G."/>
            <person name="Bluhm B."/>
            <person name="Cannon C."/>
            <person name="Castanera R."/>
            <person name="Culley D."/>
            <person name="Daum C."/>
            <person name="Ezra D."/>
            <person name="Gonzalez J."/>
            <person name="Henrissat B."/>
            <person name="Kuo A."/>
            <person name="Liang C."/>
            <person name="Lipzen A."/>
            <person name="Lutzoni F."/>
            <person name="Magnuson J."/>
            <person name="Mondo S."/>
            <person name="Nolan M."/>
            <person name="Ohm R."/>
            <person name="Pangilinan J."/>
            <person name="Park H.-J."/>
            <person name="Ramirez L."/>
            <person name="Alfaro M."/>
            <person name="Sun H."/>
            <person name="Tritt A."/>
            <person name="Yoshinaga Y."/>
            <person name="Zwiers L.-H."/>
            <person name="Turgeon B."/>
            <person name="Goodwin S."/>
            <person name="Spatafora J."/>
            <person name="Crous P."/>
            <person name="Grigoriev I."/>
        </authorList>
    </citation>
    <scope>NUCLEOTIDE SEQUENCE</scope>
    <source>
        <strain evidence="6">CBS 101060</strain>
    </source>
</reference>
<dbReference type="Gene3D" id="3.40.50.300">
    <property type="entry name" value="P-loop containing nucleotide triphosphate hydrolases"/>
    <property type="match status" value="1"/>
</dbReference>
<feature type="domain" description="N-terminal Ras-GEF" evidence="5">
    <location>
        <begin position="449"/>
        <end position="574"/>
    </location>
</feature>